<keyword evidence="3" id="KW-1185">Reference proteome</keyword>
<dbReference type="AlphaFoldDB" id="A0A3S4UU62"/>
<feature type="region of interest" description="Disordered" evidence="1">
    <location>
        <begin position="62"/>
        <end position="83"/>
    </location>
</feature>
<organism evidence="2 3">
    <name type="scientific">Arachnia propionica</name>
    <dbReference type="NCBI Taxonomy" id="1750"/>
    <lineage>
        <taxon>Bacteria</taxon>
        <taxon>Bacillati</taxon>
        <taxon>Actinomycetota</taxon>
        <taxon>Actinomycetes</taxon>
        <taxon>Propionibacteriales</taxon>
        <taxon>Propionibacteriaceae</taxon>
        <taxon>Arachnia</taxon>
    </lineage>
</organism>
<accession>A0A3S4UU62</accession>
<proteinExistence type="predicted"/>
<reference evidence="2 3" key="1">
    <citation type="submission" date="2018-12" db="EMBL/GenBank/DDBJ databases">
        <authorList>
            <consortium name="Pathogen Informatics"/>
        </authorList>
    </citation>
    <scope>NUCLEOTIDE SEQUENCE [LARGE SCALE GENOMIC DNA]</scope>
    <source>
        <strain evidence="2 3">NCTC12967</strain>
    </source>
</reference>
<protein>
    <submittedName>
        <fullName evidence="2">Uncharacterized protein</fullName>
    </submittedName>
</protein>
<dbReference type="RefSeq" id="WP_061787083.1">
    <property type="nucleotide sequence ID" value="NZ_LR134406.1"/>
</dbReference>
<dbReference type="EMBL" id="LR134406">
    <property type="protein sequence ID" value="VEH69896.1"/>
    <property type="molecule type" value="Genomic_DNA"/>
</dbReference>
<evidence type="ECO:0000313" key="3">
    <source>
        <dbReference type="Proteomes" id="UP000273044"/>
    </source>
</evidence>
<sequence>MNEPCGARDGCCGADRHDPRFRGGCWFTDQFIGFGVSRARERGREAWRLVCAKNFNRPLKARGGAGRFPGKDEKNAEYNMDWD</sequence>
<gene>
    <name evidence="2" type="ORF">NCTC12967_01176</name>
</gene>
<evidence type="ECO:0000313" key="2">
    <source>
        <dbReference type="EMBL" id="VEH69896.1"/>
    </source>
</evidence>
<name>A0A3S4UU62_9ACTN</name>
<evidence type="ECO:0000256" key="1">
    <source>
        <dbReference type="SAM" id="MobiDB-lite"/>
    </source>
</evidence>
<dbReference type="Proteomes" id="UP000273044">
    <property type="component" value="Chromosome"/>
</dbReference>
<dbReference type="GeneID" id="64406654"/>